<comment type="caution">
    <text evidence="2">The sequence shown here is derived from an EMBL/GenBank/DDBJ whole genome shotgun (WGS) entry which is preliminary data.</text>
</comment>
<protein>
    <submittedName>
        <fullName evidence="2">Uncharacterized protein</fullName>
    </submittedName>
</protein>
<feature type="region of interest" description="Disordered" evidence="1">
    <location>
        <begin position="1"/>
        <end position="83"/>
    </location>
</feature>
<reference evidence="2" key="1">
    <citation type="journal article" date="2022" name="bioRxiv">
        <title>Sequencing and chromosome-scale assembly of the giantPleurodeles waltlgenome.</title>
        <authorList>
            <person name="Brown T."/>
            <person name="Elewa A."/>
            <person name="Iarovenko S."/>
            <person name="Subramanian E."/>
            <person name="Araus A.J."/>
            <person name="Petzold A."/>
            <person name="Susuki M."/>
            <person name="Suzuki K.-i.T."/>
            <person name="Hayashi T."/>
            <person name="Toyoda A."/>
            <person name="Oliveira C."/>
            <person name="Osipova E."/>
            <person name="Leigh N.D."/>
            <person name="Simon A."/>
            <person name="Yun M.H."/>
        </authorList>
    </citation>
    <scope>NUCLEOTIDE SEQUENCE</scope>
    <source>
        <strain evidence="2">20211129_DDA</strain>
        <tissue evidence="2">Liver</tissue>
    </source>
</reference>
<evidence type="ECO:0000313" key="3">
    <source>
        <dbReference type="Proteomes" id="UP001066276"/>
    </source>
</evidence>
<feature type="compositionally biased region" description="Low complexity" evidence="1">
    <location>
        <begin position="30"/>
        <end position="44"/>
    </location>
</feature>
<name>A0AAV7VCE3_PLEWA</name>
<dbReference type="Proteomes" id="UP001066276">
    <property type="component" value="Chromosome 2_1"/>
</dbReference>
<dbReference type="EMBL" id="JANPWB010000003">
    <property type="protein sequence ID" value="KAJ1198314.1"/>
    <property type="molecule type" value="Genomic_DNA"/>
</dbReference>
<accession>A0AAV7VCE3</accession>
<feature type="compositionally biased region" description="Polar residues" evidence="1">
    <location>
        <begin position="55"/>
        <end position="66"/>
    </location>
</feature>
<dbReference type="AlphaFoldDB" id="A0AAV7VCE3"/>
<sequence length="83" mass="8788">MSGALCTPLEETLGPQRPTSAPGAVETKWLLRPGGTQGLGLLQGIRTDNPLVPSDTDTGTPLPSRSTLEEEGPTLTPRMEYDL</sequence>
<evidence type="ECO:0000256" key="1">
    <source>
        <dbReference type="SAM" id="MobiDB-lite"/>
    </source>
</evidence>
<organism evidence="2 3">
    <name type="scientific">Pleurodeles waltl</name>
    <name type="common">Iberian ribbed newt</name>
    <dbReference type="NCBI Taxonomy" id="8319"/>
    <lineage>
        <taxon>Eukaryota</taxon>
        <taxon>Metazoa</taxon>
        <taxon>Chordata</taxon>
        <taxon>Craniata</taxon>
        <taxon>Vertebrata</taxon>
        <taxon>Euteleostomi</taxon>
        <taxon>Amphibia</taxon>
        <taxon>Batrachia</taxon>
        <taxon>Caudata</taxon>
        <taxon>Salamandroidea</taxon>
        <taxon>Salamandridae</taxon>
        <taxon>Pleurodelinae</taxon>
        <taxon>Pleurodeles</taxon>
    </lineage>
</organism>
<proteinExistence type="predicted"/>
<evidence type="ECO:0000313" key="2">
    <source>
        <dbReference type="EMBL" id="KAJ1198314.1"/>
    </source>
</evidence>
<gene>
    <name evidence="2" type="ORF">NDU88_002156</name>
</gene>
<keyword evidence="3" id="KW-1185">Reference proteome</keyword>